<reference evidence="2" key="1">
    <citation type="journal article" date="2014" name="Int. J. Syst. Evol. Microbiol.">
        <title>Complete genome sequence of Corynebacterium casei LMG S-19264T (=DSM 44701T), isolated from a smear-ripened cheese.</title>
        <authorList>
            <consortium name="US DOE Joint Genome Institute (JGI-PGF)"/>
            <person name="Walter F."/>
            <person name="Albersmeier A."/>
            <person name="Kalinowski J."/>
            <person name="Ruckert C."/>
        </authorList>
    </citation>
    <scope>NUCLEOTIDE SEQUENCE</scope>
    <source>
        <strain evidence="2">CGMCC 1.12827</strain>
    </source>
</reference>
<accession>A0A916WVP8</accession>
<dbReference type="SUPFAM" id="SSF53254">
    <property type="entry name" value="Phosphoglycerate mutase-like"/>
    <property type="match status" value="1"/>
</dbReference>
<dbReference type="PANTHER" id="PTHR47623:SF1">
    <property type="entry name" value="OS09G0287300 PROTEIN"/>
    <property type="match status" value="1"/>
</dbReference>
<gene>
    <name evidence="2" type="ORF">GCM10011489_22240</name>
</gene>
<sequence length="166" mass="17829">MIVTMARTLVLMRHGKSDYPAGVADVARPLAERGRREAALAGVWMADDGLSFDHVICSSATRTRETLDATSITAPTDYADSIYAATAEQVCETIRELTPPDASTVLVVGHEPGMPDTALTLDPHAQITRFPTSTYAVLTVTASWDRLGLSADDESTLVAVRVPRND</sequence>
<evidence type="ECO:0000313" key="3">
    <source>
        <dbReference type="Proteomes" id="UP000621454"/>
    </source>
</evidence>
<evidence type="ECO:0000256" key="1">
    <source>
        <dbReference type="PIRSR" id="PIRSR613078-2"/>
    </source>
</evidence>
<reference evidence="2" key="2">
    <citation type="submission" date="2020-09" db="EMBL/GenBank/DDBJ databases">
        <authorList>
            <person name="Sun Q."/>
            <person name="Zhou Y."/>
        </authorList>
    </citation>
    <scope>NUCLEOTIDE SEQUENCE</scope>
    <source>
        <strain evidence="2">CGMCC 1.12827</strain>
    </source>
</reference>
<comment type="caution">
    <text evidence="2">The sequence shown here is derived from an EMBL/GenBank/DDBJ whole genome shotgun (WGS) entry which is preliminary data.</text>
</comment>
<protein>
    <submittedName>
        <fullName evidence="2">Phosphohistidine phosphatase</fullName>
    </submittedName>
</protein>
<dbReference type="CDD" id="cd07067">
    <property type="entry name" value="HP_PGM_like"/>
    <property type="match status" value="1"/>
</dbReference>
<dbReference type="Proteomes" id="UP000621454">
    <property type="component" value="Unassembled WGS sequence"/>
</dbReference>
<evidence type="ECO:0000313" key="2">
    <source>
        <dbReference type="EMBL" id="GGB33651.1"/>
    </source>
</evidence>
<organism evidence="2 3">
    <name type="scientific">Gordonia jinhuaensis</name>
    <dbReference type="NCBI Taxonomy" id="1517702"/>
    <lineage>
        <taxon>Bacteria</taxon>
        <taxon>Bacillati</taxon>
        <taxon>Actinomycetota</taxon>
        <taxon>Actinomycetes</taxon>
        <taxon>Mycobacteriales</taxon>
        <taxon>Gordoniaceae</taxon>
        <taxon>Gordonia</taxon>
    </lineage>
</organism>
<proteinExistence type="predicted"/>
<dbReference type="InterPro" id="IPR013078">
    <property type="entry name" value="His_Pase_superF_clade-1"/>
</dbReference>
<dbReference type="SMART" id="SM00855">
    <property type="entry name" value="PGAM"/>
    <property type="match status" value="1"/>
</dbReference>
<name>A0A916WVP8_9ACTN</name>
<dbReference type="InterPro" id="IPR029033">
    <property type="entry name" value="His_PPase_superfam"/>
</dbReference>
<dbReference type="EMBL" id="BMGC01000014">
    <property type="protein sequence ID" value="GGB33651.1"/>
    <property type="molecule type" value="Genomic_DNA"/>
</dbReference>
<feature type="binding site" evidence="1">
    <location>
        <position position="62"/>
    </location>
    <ligand>
        <name>substrate</name>
    </ligand>
</feature>
<dbReference type="AlphaFoldDB" id="A0A916WVP8"/>
<dbReference type="Pfam" id="PF00300">
    <property type="entry name" value="His_Phos_1"/>
    <property type="match status" value="1"/>
</dbReference>
<keyword evidence="3" id="KW-1185">Reference proteome</keyword>
<dbReference type="PANTHER" id="PTHR47623">
    <property type="entry name" value="OS09G0287300 PROTEIN"/>
    <property type="match status" value="1"/>
</dbReference>
<dbReference type="Gene3D" id="3.40.50.1240">
    <property type="entry name" value="Phosphoglycerate mutase-like"/>
    <property type="match status" value="1"/>
</dbReference>